<comment type="caution">
    <text evidence="1">The sequence shown here is derived from an EMBL/GenBank/DDBJ whole genome shotgun (WGS) entry which is preliminary data.</text>
</comment>
<proteinExistence type="predicted"/>
<accession>A0A2P4ULL2</accession>
<protein>
    <submittedName>
        <fullName evidence="1">Uncharacterized protein</fullName>
    </submittedName>
</protein>
<dbReference type="Proteomes" id="UP000242367">
    <property type="component" value="Unassembled WGS sequence"/>
</dbReference>
<dbReference type="EMBL" id="MTBP01000001">
    <property type="protein sequence ID" value="POM25935.1"/>
    <property type="molecule type" value="Genomic_DNA"/>
</dbReference>
<gene>
    <name evidence="1" type="ORF">BTM25_03190</name>
</gene>
<name>A0A2P4ULL2_9ACTN</name>
<sequence length="119" mass="12362">MSDPRVIMGGVNGETHSAAECPQCHAHLALVLTPATRIAEGIPPSLPAAVPAAAVEPRRDEYTPPPVAEVLAAYAGRKIDGATAARGAAQVRESLNAARAAVAQRRATRRAVRRPLKSA</sequence>
<organism evidence="1 2">
    <name type="scientific">Actinomadura rubteroloni</name>
    <dbReference type="NCBI Taxonomy" id="1926885"/>
    <lineage>
        <taxon>Bacteria</taxon>
        <taxon>Bacillati</taxon>
        <taxon>Actinomycetota</taxon>
        <taxon>Actinomycetes</taxon>
        <taxon>Streptosporangiales</taxon>
        <taxon>Thermomonosporaceae</taxon>
        <taxon>Actinomadura</taxon>
    </lineage>
</organism>
<evidence type="ECO:0000313" key="2">
    <source>
        <dbReference type="Proteomes" id="UP000242367"/>
    </source>
</evidence>
<dbReference type="AlphaFoldDB" id="A0A2P4ULL2"/>
<evidence type="ECO:0000313" key="1">
    <source>
        <dbReference type="EMBL" id="POM25935.1"/>
    </source>
</evidence>
<reference evidence="1 2" key="1">
    <citation type="journal article" date="2017" name="Chemistry">
        <title>Isolation, Biosynthesis and Chemical Modifications of Rubterolones A-F: Rare Tropolone Alkaloids from Actinomadura sp. 5-2.</title>
        <authorList>
            <person name="Guo H."/>
            <person name="Benndorf R."/>
            <person name="Leichnitz D."/>
            <person name="Klassen J.L."/>
            <person name="Vollmers J."/>
            <person name="Gorls H."/>
            <person name="Steinacker M."/>
            <person name="Weigel C."/>
            <person name="Dahse H.M."/>
            <person name="Kaster A.K."/>
            <person name="de Beer Z.W."/>
            <person name="Poulsen M."/>
            <person name="Beemelmanns C."/>
        </authorList>
    </citation>
    <scope>NUCLEOTIDE SEQUENCE [LARGE SCALE GENOMIC DNA]</scope>
    <source>
        <strain evidence="1 2">5-2</strain>
    </source>
</reference>
<keyword evidence="2" id="KW-1185">Reference proteome</keyword>